<gene>
    <name evidence="3" type="ORF">SAMN05421773_103284</name>
</gene>
<feature type="compositionally biased region" description="Basic and acidic residues" evidence="1">
    <location>
        <begin position="105"/>
        <end position="116"/>
    </location>
</feature>
<name>A0A1I1JD51_9ACTN</name>
<evidence type="ECO:0000313" key="4">
    <source>
        <dbReference type="Proteomes" id="UP000199207"/>
    </source>
</evidence>
<keyword evidence="2" id="KW-1133">Transmembrane helix</keyword>
<keyword evidence="2" id="KW-0472">Membrane</keyword>
<evidence type="ECO:0008006" key="5">
    <source>
        <dbReference type="Google" id="ProtNLM"/>
    </source>
</evidence>
<organism evidence="3 4">
    <name type="scientific">Streptomyces aidingensis</name>
    <dbReference type="NCBI Taxonomy" id="910347"/>
    <lineage>
        <taxon>Bacteria</taxon>
        <taxon>Bacillati</taxon>
        <taxon>Actinomycetota</taxon>
        <taxon>Actinomycetes</taxon>
        <taxon>Kitasatosporales</taxon>
        <taxon>Streptomycetaceae</taxon>
        <taxon>Streptomyces</taxon>
    </lineage>
</organism>
<sequence length="227" mass="24356">MSARNAGNAGNAGPAENGTPRVRRRTFWRWRRNPLRRRSDLLEAWLRLGLTVSLVLGVAVSGALTGLAVHQDLTALRYERHQVTAEVQPGPEQQDDAGDSGTDGGADRPDTGDAPRTDGIAVIEWTAPEGGTRSQETLVPADAAAGSEITVWTDDSGRLVEEPPTPTETAVQALIAAAFVAGCWALAVLLARHAALAALNRRRELEWEFEWASVGSHWQTGPSGPER</sequence>
<feature type="transmembrane region" description="Helical" evidence="2">
    <location>
        <begin position="45"/>
        <end position="69"/>
    </location>
</feature>
<evidence type="ECO:0000256" key="2">
    <source>
        <dbReference type="SAM" id="Phobius"/>
    </source>
</evidence>
<feature type="transmembrane region" description="Helical" evidence="2">
    <location>
        <begin position="170"/>
        <end position="191"/>
    </location>
</feature>
<protein>
    <recommendedName>
        <fullName evidence="5">Transmembrane protein</fullName>
    </recommendedName>
</protein>
<proteinExistence type="predicted"/>
<dbReference type="PANTHER" id="PTHR42305:SF1">
    <property type="entry name" value="MEMBRANE PROTEIN RV1733C-RELATED"/>
    <property type="match status" value="1"/>
</dbReference>
<feature type="compositionally biased region" description="Low complexity" evidence="1">
    <location>
        <begin position="1"/>
        <end position="18"/>
    </location>
</feature>
<dbReference type="Proteomes" id="UP000199207">
    <property type="component" value="Unassembled WGS sequence"/>
</dbReference>
<feature type="region of interest" description="Disordered" evidence="1">
    <location>
        <begin position="1"/>
        <end position="20"/>
    </location>
</feature>
<dbReference type="AlphaFoldDB" id="A0A1I1JD51"/>
<dbReference type="STRING" id="910347.SAMN05421773_103284"/>
<dbReference type="PANTHER" id="PTHR42305">
    <property type="entry name" value="MEMBRANE PROTEIN RV1733C-RELATED"/>
    <property type="match status" value="1"/>
</dbReference>
<keyword evidence="2" id="KW-0812">Transmembrane</keyword>
<dbReference type="EMBL" id="FOLM01000003">
    <property type="protein sequence ID" value="SFC43360.1"/>
    <property type="molecule type" value="Genomic_DNA"/>
</dbReference>
<dbReference type="InterPro" id="IPR039708">
    <property type="entry name" value="MT1774/Rv1733c-like"/>
</dbReference>
<keyword evidence="4" id="KW-1185">Reference proteome</keyword>
<dbReference type="OrthoDB" id="4213157at2"/>
<feature type="region of interest" description="Disordered" evidence="1">
    <location>
        <begin position="85"/>
        <end position="117"/>
    </location>
</feature>
<reference evidence="3 4" key="1">
    <citation type="submission" date="2016-10" db="EMBL/GenBank/DDBJ databases">
        <authorList>
            <person name="de Groot N.N."/>
        </authorList>
    </citation>
    <scope>NUCLEOTIDE SEQUENCE [LARGE SCALE GENOMIC DNA]</scope>
    <source>
        <strain evidence="3 4">CGMCC 4.5739</strain>
    </source>
</reference>
<evidence type="ECO:0000313" key="3">
    <source>
        <dbReference type="EMBL" id="SFC43360.1"/>
    </source>
</evidence>
<dbReference type="RefSeq" id="WP_093838104.1">
    <property type="nucleotide sequence ID" value="NZ_FOLM01000003.1"/>
</dbReference>
<evidence type="ECO:0000256" key="1">
    <source>
        <dbReference type="SAM" id="MobiDB-lite"/>
    </source>
</evidence>
<accession>A0A1I1JD51</accession>